<dbReference type="AlphaFoldDB" id="A0A454Y3G3"/>
<evidence type="ECO:0000313" key="2">
    <source>
        <dbReference type="Proteomes" id="UP000005239"/>
    </source>
</evidence>
<reference evidence="2" key="1">
    <citation type="journal article" date="2008" name="Nat. Genet.">
        <title>The Pristionchus pacificus genome provides a unique perspective on nematode lifestyle and parasitism.</title>
        <authorList>
            <person name="Dieterich C."/>
            <person name="Clifton S.W."/>
            <person name="Schuster L.N."/>
            <person name="Chinwalla A."/>
            <person name="Delehaunty K."/>
            <person name="Dinkelacker I."/>
            <person name="Fulton L."/>
            <person name="Fulton R."/>
            <person name="Godfrey J."/>
            <person name="Minx P."/>
            <person name="Mitreva M."/>
            <person name="Roeseler W."/>
            <person name="Tian H."/>
            <person name="Witte H."/>
            <person name="Yang S.P."/>
            <person name="Wilson R.K."/>
            <person name="Sommer R.J."/>
        </authorList>
    </citation>
    <scope>NUCLEOTIDE SEQUENCE [LARGE SCALE GENOMIC DNA]</scope>
    <source>
        <strain evidence="2">PS312</strain>
    </source>
</reference>
<protein>
    <submittedName>
        <fullName evidence="1">Uncharacterized protein</fullName>
    </submittedName>
</protein>
<evidence type="ECO:0000313" key="1">
    <source>
        <dbReference type="EnsemblMetazoa" id="PPA20332.1"/>
    </source>
</evidence>
<accession>A0A454Y3G3</accession>
<dbReference type="Proteomes" id="UP000005239">
    <property type="component" value="Unassembled WGS sequence"/>
</dbReference>
<proteinExistence type="predicted"/>
<gene>
    <name evidence="1" type="primary">WBGene00109886</name>
</gene>
<name>A0A454Y3G3_PRIPA</name>
<keyword evidence="2" id="KW-1185">Reference proteome</keyword>
<reference evidence="1" key="2">
    <citation type="submission" date="2022-06" db="UniProtKB">
        <authorList>
            <consortium name="EnsemblMetazoa"/>
        </authorList>
    </citation>
    <scope>IDENTIFICATION</scope>
    <source>
        <strain evidence="1">PS312</strain>
    </source>
</reference>
<dbReference type="EnsemblMetazoa" id="PPA20332.1">
    <property type="protein sequence ID" value="PPA20332.1"/>
    <property type="gene ID" value="WBGene00109886"/>
</dbReference>
<accession>A0A8R1YHG5</accession>
<organism evidence="1 2">
    <name type="scientific">Pristionchus pacificus</name>
    <name type="common">Parasitic nematode worm</name>
    <dbReference type="NCBI Taxonomy" id="54126"/>
    <lineage>
        <taxon>Eukaryota</taxon>
        <taxon>Metazoa</taxon>
        <taxon>Ecdysozoa</taxon>
        <taxon>Nematoda</taxon>
        <taxon>Chromadorea</taxon>
        <taxon>Rhabditida</taxon>
        <taxon>Rhabditina</taxon>
        <taxon>Diplogasteromorpha</taxon>
        <taxon>Diplogasteroidea</taxon>
        <taxon>Neodiplogasteridae</taxon>
        <taxon>Pristionchus</taxon>
    </lineage>
</organism>
<sequence>MAYSIFLLLTTVMAALASEVVSLDEHSSALCASRPIDGSAFKRLRSNVFCLQTLVVPEGQVAQIFFSNRQAYCGRLGVEEKSLAQVTGPDSTITHFCSAPAPSLTLPSGSHYIGVSPSSVPLKVSLTYINTLLGCGDKVSNALLGIPLTFVPTRSAKCTLLLPGRSVLTIKAVRRTPGSQHVGQCVRLRMGKAIWNVNRHFPPICKVTEPLSFNMGCGIVVMDASNEAVEKVDFTVRKMDEEQSILAPLMCDNYSETDDDSDY</sequence>